<proteinExistence type="predicted"/>
<organism evidence="1">
    <name type="scientific">Tanacetum cinerariifolium</name>
    <name type="common">Dalmatian daisy</name>
    <name type="synonym">Chrysanthemum cinerariifolium</name>
    <dbReference type="NCBI Taxonomy" id="118510"/>
    <lineage>
        <taxon>Eukaryota</taxon>
        <taxon>Viridiplantae</taxon>
        <taxon>Streptophyta</taxon>
        <taxon>Embryophyta</taxon>
        <taxon>Tracheophyta</taxon>
        <taxon>Spermatophyta</taxon>
        <taxon>Magnoliopsida</taxon>
        <taxon>eudicotyledons</taxon>
        <taxon>Gunneridae</taxon>
        <taxon>Pentapetalae</taxon>
        <taxon>asterids</taxon>
        <taxon>campanulids</taxon>
        <taxon>Asterales</taxon>
        <taxon>Asteraceae</taxon>
        <taxon>Asteroideae</taxon>
        <taxon>Anthemideae</taxon>
        <taxon>Anthemidinae</taxon>
        <taxon>Tanacetum</taxon>
    </lineage>
</organism>
<accession>A0A699T5N5</accession>
<evidence type="ECO:0000313" key="1">
    <source>
        <dbReference type="EMBL" id="GFD05785.1"/>
    </source>
</evidence>
<sequence length="101" mass="11573">MQTNQFARAVSAIPEIIHRYMDQRMNEAVKVAVQIQSDRLRDEAQRDNDEFFKTAVNEQIKAEVLTRSSHSSKTSYAVAADLSEMELKKILIEKMEGNKSI</sequence>
<name>A0A699T5N5_TANCI</name>
<dbReference type="AlphaFoldDB" id="A0A699T5N5"/>
<protein>
    <submittedName>
        <fullName evidence="1">Uncharacterized protein</fullName>
    </submittedName>
</protein>
<gene>
    <name evidence="1" type="ORF">Tci_877754</name>
</gene>
<comment type="caution">
    <text evidence="1">The sequence shown here is derived from an EMBL/GenBank/DDBJ whole genome shotgun (WGS) entry which is preliminary data.</text>
</comment>
<dbReference type="EMBL" id="BKCJ011220567">
    <property type="protein sequence ID" value="GFD05785.1"/>
    <property type="molecule type" value="Genomic_DNA"/>
</dbReference>
<reference evidence="1" key="1">
    <citation type="journal article" date="2019" name="Sci. Rep.">
        <title>Draft genome of Tanacetum cinerariifolium, the natural source of mosquito coil.</title>
        <authorList>
            <person name="Yamashiro T."/>
            <person name="Shiraishi A."/>
            <person name="Satake H."/>
            <person name="Nakayama K."/>
        </authorList>
    </citation>
    <scope>NUCLEOTIDE SEQUENCE</scope>
</reference>